<accession>A0A382E070</accession>
<sequence>MTDLLRFLILFFLTIGLWLALSGHFNPLLLSLGVLSATTVTFVSRRMGIIDAEGQPLGLIPGLLRYAPWLAKEIVRACIDVAWRITRPSLPIRPTIIRVPANQQTVAGRVSFANSITLTPGTISLDVLEKEIEVHALTAESAADLQSGEMGKRVEHLESG</sequence>
<dbReference type="GO" id="GO:0005886">
    <property type="term" value="C:plasma membrane"/>
    <property type="evidence" value="ECO:0007669"/>
    <property type="project" value="UniProtKB-SubCell"/>
</dbReference>
<keyword evidence="4" id="KW-1133">Transmembrane helix</keyword>
<evidence type="ECO:0000256" key="3">
    <source>
        <dbReference type="ARBA" id="ARBA00022692"/>
    </source>
</evidence>
<keyword evidence="2" id="KW-1003">Cell membrane</keyword>
<proteinExistence type="predicted"/>
<organism evidence="6">
    <name type="scientific">marine metagenome</name>
    <dbReference type="NCBI Taxonomy" id="408172"/>
    <lineage>
        <taxon>unclassified sequences</taxon>
        <taxon>metagenomes</taxon>
        <taxon>ecological metagenomes</taxon>
    </lineage>
</organism>
<evidence type="ECO:0000256" key="2">
    <source>
        <dbReference type="ARBA" id="ARBA00022475"/>
    </source>
</evidence>
<dbReference type="AlphaFoldDB" id="A0A382E070"/>
<dbReference type="Pfam" id="PF01899">
    <property type="entry name" value="MNHE"/>
    <property type="match status" value="1"/>
</dbReference>
<keyword evidence="5" id="KW-0472">Membrane</keyword>
<evidence type="ECO:0000313" key="6">
    <source>
        <dbReference type="EMBL" id="SVB43762.1"/>
    </source>
</evidence>
<evidence type="ECO:0000256" key="4">
    <source>
        <dbReference type="ARBA" id="ARBA00022989"/>
    </source>
</evidence>
<keyword evidence="3" id="KW-0812">Transmembrane</keyword>
<name>A0A382E070_9ZZZZ</name>
<dbReference type="PANTHER" id="PTHR34584">
    <property type="entry name" value="NA(+)/H(+) ANTIPORTER SUBUNIT E1"/>
    <property type="match status" value="1"/>
</dbReference>
<comment type="subcellular location">
    <subcellularLocation>
        <location evidence="1">Cell membrane</location>
        <topology evidence="1">Multi-pass membrane protein</topology>
    </subcellularLocation>
</comment>
<gene>
    <name evidence="6" type="ORF">METZ01_LOCUS196616</name>
</gene>
<dbReference type="EMBL" id="UINC01041885">
    <property type="protein sequence ID" value="SVB43762.1"/>
    <property type="molecule type" value="Genomic_DNA"/>
</dbReference>
<dbReference type="PANTHER" id="PTHR34584:SF1">
    <property type="entry name" value="NA(+)_H(+) ANTIPORTER SUBUNIT E1"/>
    <property type="match status" value="1"/>
</dbReference>
<dbReference type="GO" id="GO:0008324">
    <property type="term" value="F:monoatomic cation transmembrane transporter activity"/>
    <property type="evidence" value="ECO:0007669"/>
    <property type="project" value="InterPro"/>
</dbReference>
<protein>
    <recommendedName>
        <fullName evidence="7">Cation transporter</fullName>
    </recommendedName>
</protein>
<evidence type="ECO:0008006" key="7">
    <source>
        <dbReference type="Google" id="ProtNLM"/>
    </source>
</evidence>
<evidence type="ECO:0000256" key="5">
    <source>
        <dbReference type="ARBA" id="ARBA00023136"/>
    </source>
</evidence>
<reference evidence="6" key="1">
    <citation type="submission" date="2018-05" db="EMBL/GenBank/DDBJ databases">
        <authorList>
            <person name="Lanie J.A."/>
            <person name="Ng W.-L."/>
            <person name="Kazmierczak K.M."/>
            <person name="Andrzejewski T.M."/>
            <person name="Davidsen T.M."/>
            <person name="Wayne K.J."/>
            <person name="Tettelin H."/>
            <person name="Glass J.I."/>
            <person name="Rusch D."/>
            <person name="Podicherti R."/>
            <person name="Tsui H.-C.T."/>
            <person name="Winkler M.E."/>
        </authorList>
    </citation>
    <scope>NUCLEOTIDE SEQUENCE</scope>
</reference>
<dbReference type="InterPro" id="IPR002758">
    <property type="entry name" value="Cation_antiport_E"/>
</dbReference>
<evidence type="ECO:0000256" key="1">
    <source>
        <dbReference type="ARBA" id="ARBA00004651"/>
    </source>
</evidence>